<dbReference type="InterPro" id="IPR027417">
    <property type="entry name" value="P-loop_NTPase"/>
</dbReference>
<dbReference type="Gene3D" id="3.40.50.300">
    <property type="entry name" value="P-loop containing nucleotide triphosphate hydrolases"/>
    <property type="match status" value="1"/>
</dbReference>
<reference evidence="3" key="1">
    <citation type="journal article" date="2019" name="Int. J. Syst. Evol. Microbiol.">
        <title>The Global Catalogue of Microorganisms (GCM) 10K type strain sequencing project: providing services to taxonomists for standard genome sequencing and annotation.</title>
        <authorList>
            <consortium name="The Broad Institute Genomics Platform"/>
            <consortium name="The Broad Institute Genome Sequencing Center for Infectious Disease"/>
            <person name="Wu L."/>
            <person name="Ma J."/>
        </authorList>
    </citation>
    <scope>NUCLEOTIDE SEQUENCE [LARGE SCALE GENOMIC DNA]</scope>
    <source>
        <strain evidence="3">JCM 31696</strain>
    </source>
</reference>
<proteinExistence type="predicted"/>
<dbReference type="Pfam" id="PF13401">
    <property type="entry name" value="AAA_22"/>
    <property type="match status" value="1"/>
</dbReference>
<dbReference type="InterPro" id="IPR049945">
    <property type="entry name" value="AAA_22"/>
</dbReference>
<dbReference type="PANTHER" id="PTHR47691:SF3">
    <property type="entry name" value="HTH-TYPE TRANSCRIPTIONAL REGULATOR RV0890C-RELATED"/>
    <property type="match status" value="1"/>
</dbReference>
<sequence length="205" mass="21805">MRREPSPSTRNDLEITGDTGTAIQAGVVHGGIQIRPSDDTYAPPRQLPMDAAVFVNRETYLANLDQLLQTGRTGNDPRTAVSAITGAPGVGKTALAVHWAHRVRKHFTDGQLYIDLQGHGPGTTLEAAQALEGILRALNVAAHRIPQDLDGRAAVYRSILTGRRLLIVLDNANSADQVRPLLPGSSGSLVIVTSRSALAGLVARE</sequence>
<feature type="domain" description="ORC1/DEAH AAA+ ATPase" evidence="1">
    <location>
        <begin position="81"/>
        <end position="173"/>
    </location>
</feature>
<organism evidence="2 3">
    <name type="scientific">Actinomadura adrarensis</name>
    <dbReference type="NCBI Taxonomy" id="1819600"/>
    <lineage>
        <taxon>Bacteria</taxon>
        <taxon>Bacillati</taxon>
        <taxon>Actinomycetota</taxon>
        <taxon>Actinomycetes</taxon>
        <taxon>Streptosporangiales</taxon>
        <taxon>Thermomonosporaceae</taxon>
        <taxon>Actinomadura</taxon>
    </lineage>
</organism>
<dbReference type="PRINTS" id="PR00364">
    <property type="entry name" value="DISEASERSIST"/>
</dbReference>
<dbReference type="Proteomes" id="UP001597083">
    <property type="component" value="Unassembled WGS sequence"/>
</dbReference>
<dbReference type="SUPFAM" id="SSF52540">
    <property type="entry name" value="P-loop containing nucleoside triphosphate hydrolases"/>
    <property type="match status" value="1"/>
</dbReference>
<dbReference type="EMBL" id="JBHTIR010004268">
    <property type="protein sequence ID" value="MFD0856815.1"/>
    <property type="molecule type" value="Genomic_DNA"/>
</dbReference>
<gene>
    <name evidence="2" type="ORF">ACFQ07_31575</name>
</gene>
<name>A0ABW3CSB2_9ACTN</name>
<keyword evidence="3" id="KW-1185">Reference proteome</keyword>
<accession>A0ABW3CSB2</accession>
<feature type="non-terminal residue" evidence="2">
    <location>
        <position position="205"/>
    </location>
</feature>
<comment type="caution">
    <text evidence="2">The sequence shown here is derived from an EMBL/GenBank/DDBJ whole genome shotgun (WGS) entry which is preliminary data.</text>
</comment>
<protein>
    <submittedName>
        <fullName evidence="2">AAA family ATPase</fullName>
    </submittedName>
</protein>
<evidence type="ECO:0000313" key="2">
    <source>
        <dbReference type="EMBL" id="MFD0856815.1"/>
    </source>
</evidence>
<evidence type="ECO:0000313" key="3">
    <source>
        <dbReference type="Proteomes" id="UP001597083"/>
    </source>
</evidence>
<dbReference type="PANTHER" id="PTHR47691">
    <property type="entry name" value="REGULATOR-RELATED"/>
    <property type="match status" value="1"/>
</dbReference>
<evidence type="ECO:0000259" key="1">
    <source>
        <dbReference type="Pfam" id="PF13401"/>
    </source>
</evidence>